<dbReference type="EMBL" id="CP069362">
    <property type="protein sequence ID" value="WGS63977.1"/>
    <property type="molecule type" value="Genomic_DNA"/>
</dbReference>
<evidence type="ECO:0000256" key="3">
    <source>
        <dbReference type="ARBA" id="ARBA00022679"/>
    </source>
</evidence>
<feature type="transmembrane region" description="Helical" evidence="16">
    <location>
        <begin position="264"/>
        <end position="288"/>
    </location>
</feature>
<keyword evidence="7 16" id="KW-1133">Transmembrane helix</keyword>
<evidence type="ECO:0000256" key="13">
    <source>
        <dbReference type="ARBA" id="ARBA00041418"/>
    </source>
</evidence>
<proteinExistence type="inferred from homology"/>
<evidence type="ECO:0000256" key="6">
    <source>
        <dbReference type="ARBA" id="ARBA00022984"/>
    </source>
</evidence>
<evidence type="ECO:0000256" key="12">
    <source>
        <dbReference type="ARBA" id="ARBA00041185"/>
    </source>
</evidence>
<feature type="transmembrane region" description="Helical" evidence="16">
    <location>
        <begin position="53"/>
        <end position="70"/>
    </location>
</feature>
<comment type="catalytic activity">
    <reaction evidence="15">
        <text>[GlcNAc-(1-&gt;4)-Mur2Ac(oyl-L-Ala-gamma-D-Glu-L-Lys-D-Ala-D-Ala)](n)-di-trans,octa-cis-undecaprenyl diphosphate + beta-D-GlcNAc-(1-&gt;4)-Mur2Ac(oyl-L-Ala-gamma-D-Glu-L-Lys-D-Ala-D-Ala)-di-trans,octa-cis-undecaprenyl diphosphate = [GlcNAc-(1-&gt;4)-Mur2Ac(oyl-L-Ala-gamma-D-Glu-L-Lys-D-Ala-D-Ala)](n+1)-di-trans,octa-cis-undecaprenyl diphosphate + di-trans,octa-cis-undecaprenyl diphosphate + H(+)</text>
        <dbReference type="Rhea" id="RHEA:23708"/>
        <dbReference type="Rhea" id="RHEA-COMP:9602"/>
        <dbReference type="Rhea" id="RHEA-COMP:9603"/>
        <dbReference type="ChEBI" id="CHEBI:15378"/>
        <dbReference type="ChEBI" id="CHEBI:58405"/>
        <dbReference type="ChEBI" id="CHEBI:60033"/>
        <dbReference type="ChEBI" id="CHEBI:78435"/>
        <dbReference type="EC" id="2.4.99.28"/>
    </reaction>
</comment>
<evidence type="ECO:0000256" key="16">
    <source>
        <dbReference type="SAM" id="Phobius"/>
    </source>
</evidence>
<dbReference type="PANTHER" id="PTHR30474:SF2">
    <property type="entry name" value="PEPTIDOGLYCAN GLYCOSYLTRANSFERASE FTSW-RELATED"/>
    <property type="match status" value="1"/>
</dbReference>
<comment type="subcellular location">
    <subcellularLocation>
        <location evidence="1">Membrane</location>
        <topology evidence="1">Multi-pass membrane protein</topology>
    </subcellularLocation>
</comment>
<keyword evidence="2" id="KW-0328">Glycosyltransferase</keyword>
<evidence type="ECO:0000256" key="14">
    <source>
        <dbReference type="ARBA" id="ARBA00044770"/>
    </source>
</evidence>
<keyword evidence="3" id="KW-0808">Transferase</keyword>
<keyword evidence="6" id="KW-0573">Peptidoglycan synthesis</keyword>
<evidence type="ECO:0000313" key="18">
    <source>
        <dbReference type="Proteomes" id="UP001232493"/>
    </source>
</evidence>
<dbReference type="EC" id="2.4.99.28" evidence="14"/>
<evidence type="ECO:0000256" key="11">
    <source>
        <dbReference type="ARBA" id="ARBA00038053"/>
    </source>
</evidence>
<reference evidence="17 18" key="1">
    <citation type="submission" date="2021-02" db="EMBL/GenBank/DDBJ databases">
        <title>Characterization of Marinitoga sp. nov. str. BP5-C20A.</title>
        <authorList>
            <person name="Erauso G."/>
            <person name="Postec A."/>
        </authorList>
    </citation>
    <scope>NUCLEOTIDE SEQUENCE [LARGE SCALE GENOMIC DNA]</scope>
    <source>
        <strain evidence="17 18">BP5-C20A</strain>
    </source>
</reference>
<keyword evidence="8 16" id="KW-0472">Membrane</keyword>
<dbReference type="RefSeq" id="WP_280997278.1">
    <property type="nucleotide sequence ID" value="NZ_CP069362.1"/>
</dbReference>
<evidence type="ECO:0000256" key="15">
    <source>
        <dbReference type="ARBA" id="ARBA00049902"/>
    </source>
</evidence>
<keyword evidence="5" id="KW-0133">Cell shape</keyword>
<feature type="transmembrane region" description="Helical" evidence="16">
    <location>
        <begin position="142"/>
        <end position="160"/>
    </location>
</feature>
<protein>
    <recommendedName>
        <fullName evidence="12">Probable peptidoglycan glycosyltransferase FtsW</fullName>
        <ecNumber evidence="14">2.4.99.28</ecNumber>
    </recommendedName>
    <alternativeName>
        <fullName evidence="13">Cell division protein FtsW</fullName>
    </alternativeName>
    <alternativeName>
        <fullName evidence="10">Cell wall polymerase</fullName>
    </alternativeName>
    <alternativeName>
        <fullName evidence="9">Peptidoglycan polymerase</fullName>
    </alternativeName>
</protein>
<evidence type="ECO:0000256" key="1">
    <source>
        <dbReference type="ARBA" id="ARBA00004141"/>
    </source>
</evidence>
<feature type="transmembrane region" description="Helical" evidence="16">
    <location>
        <begin position="82"/>
        <end position="100"/>
    </location>
</feature>
<name>A0ABY8PMV8_9BACT</name>
<comment type="similarity">
    <text evidence="11">Belongs to the SEDS family. FtsW subfamily.</text>
</comment>
<sequence length="386" mass="44286">MNKNKVLKNRIILFIITVGMALTLGTFFVYSSLKAMEYTFSSVQIDKMFQKHIFTILLSSFLGFIAFVLSKFITKSKHFMNLLFIFFTMLLVLVLTQTPINGTKRWITLLGIQVQPSEFMKLFLPLYLSWYYYKIKGKKSNFTFGIIIPMFIIFLEVGLIFLEPDLSASILIFILSILTIYVNGVKNIHFYLTIALIIILGIFIITNTDFLQGYQKSRLEKFSNKEENYQLQQSLDAITNGGLFGSGTFIGEEKYTVPYSYSDFIIAVIGEEWGKIGIIMVITLYFLISRELILISHYIRNSAAQNFMVIFAFWIFFQSFINIGVSVGMLPTTGVTLPLMSYGNSSLLITLVSIGYIMGMIYYEIIEEQPTDEIENEKKVENTDEV</sequence>
<dbReference type="InterPro" id="IPR001182">
    <property type="entry name" value="FtsW/RodA"/>
</dbReference>
<evidence type="ECO:0000256" key="2">
    <source>
        <dbReference type="ARBA" id="ARBA00022676"/>
    </source>
</evidence>
<keyword evidence="4 16" id="KW-0812">Transmembrane</keyword>
<accession>A0ABY8PMV8</accession>
<organism evidence="17 18">
    <name type="scientific">Marinitoga aeolica</name>
    <dbReference type="NCBI Taxonomy" id="2809031"/>
    <lineage>
        <taxon>Bacteria</taxon>
        <taxon>Thermotogati</taxon>
        <taxon>Thermotogota</taxon>
        <taxon>Thermotogae</taxon>
        <taxon>Petrotogales</taxon>
        <taxon>Petrotogaceae</taxon>
        <taxon>Marinitoga</taxon>
    </lineage>
</organism>
<feature type="transmembrane region" description="Helical" evidence="16">
    <location>
        <begin position="309"/>
        <end position="330"/>
    </location>
</feature>
<dbReference type="Pfam" id="PF01098">
    <property type="entry name" value="FTSW_RODA_SPOVE"/>
    <property type="match status" value="1"/>
</dbReference>
<evidence type="ECO:0000256" key="8">
    <source>
        <dbReference type="ARBA" id="ARBA00023136"/>
    </source>
</evidence>
<keyword evidence="18" id="KW-1185">Reference proteome</keyword>
<evidence type="ECO:0000256" key="9">
    <source>
        <dbReference type="ARBA" id="ARBA00032370"/>
    </source>
</evidence>
<evidence type="ECO:0000256" key="5">
    <source>
        <dbReference type="ARBA" id="ARBA00022960"/>
    </source>
</evidence>
<evidence type="ECO:0000313" key="17">
    <source>
        <dbReference type="EMBL" id="WGS63977.1"/>
    </source>
</evidence>
<gene>
    <name evidence="17" type="ORF">JRV97_06240</name>
</gene>
<feature type="transmembrane region" description="Helical" evidence="16">
    <location>
        <begin position="166"/>
        <end position="183"/>
    </location>
</feature>
<feature type="transmembrane region" description="Helical" evidence="16">
    <location>
        <begin position="190"/>
        <end position="208"/>
    </location>
</feature>
<feature type="transmembrane region" description="Helical" evidence="16">
    <location>
        <begin position="12"/>
        <end position="33"/>
    </location>
</feature>
<dbReference type="Proteomes" id="UP001232493">
    <property type="component" value="Chromosome"/>
</dbReference>
<evidence type="ECO:0000256" key="4">
    <source>
        <dbReference type="ARBA" id="ARBA00022692"/>
    </source>
</evidence>
<evidence type="ECO:0000256" key="7">
    <source>
        <dbReference type="ARBA" id="ARBA00022989"/>
    </source>
</evidence>
<feature type="transmembrane region" description="Helical" evidence="16">
    <location>
        <begin position="342"/>
        <end position="363"/>
    </location>
</feature>
<evidence type="ECO:0000256" key="10">
    <source>
        <dbReference type="ARBA" id="ARBA00033270"/>
    </source>
</evidence>
<dbReference type="PANTHER" id="PTHR30474">
    <property type="entry name" value="CELL CYCLE PROTEIN"/>
    <property type="match status" value="1"/>
</dbReference>
<feature type="transmembrane region" description="Helical" evidence="16">
    <location>
        <begin position="106"/>
        <end position="130"/>
    </location>
</feature>